<evidence type="ECO:0000313" key="2">
    <source>
        <dbReference type="Proteomes" id="UP000305398"/>
    </source>
</evidence>
<gene>
    <name evidence="1" type="ORF">FHG12_14060</name>
</gene>
<reference evidence="1 2" key="1">
    <citation type="submission" date="2019-06" db="EMBL/GenBank/DDBJ databases">
        <authorList>
            <person name="Srinivasan S."/>
        </authorList>
    </citation>
    <scope>NUCLEOTIDE SEQUENCE [LARGE SCALE GENOMIC DNA]</scope>
    <source>
        <strain evidence="1 2">17J68-5</strain>
    </source>
</reference>
<name>A0A5B8A1Y8_9BACT</name>
<dbReference type="KEGG" id="hyj:FHG12_14060"/>
<evidence type="ECO:0000313" key="1">
    <source>
        <dbReference type="EMBL" id="QDA61157.1"/>
    </source>
</evidence>
<dbReference type="AlphaFoldDB" id="A0A5B8A1Y8"/>
<dbReference type="Proteomes" id="UP000305398">
    <property type="component" value="Chromosome"/>
</dbReference>
<proteinExistence type="predicted"/>
<organism evidence="1 2">
    <name type="scientific">Hymenobacter jejuensis</name>
    <dbReference type="NCBI Taxonomy" id="2502781"/>
    <lineage>
        <taxon>Bacteria</taxon>
        <taxon>Pseudomonadati</taxon>
        <taxon>Bacteroidota</taxon>
        <taxon>Cytophagia</taxon>
        <taxon>Cytophagales</taxon>
        <taxon>Hymenobacteraceae</taxon>
        <taxon>Hymenobacter</taxon>
    </lineage>
</organism>
<keyword evidence="2" id="KW-1185">Reference proteome</keyword>
<dbReference type="EMBL" id="CP040896">
    <property type="protein sequence ID" value="QDA61157.1"/>
    <property type="molecule type" value="Genomic_DNA"/>
</dbReference>
<dbReference type="RefSeq" id="WP_139516331.1">
    <property type="nucleotide sequence ID" value="NZ_CP040896.1"/>
</dbReference>
<sequence>MSNFLSLSHRPATLAGRQRYGMISRFPQANSMDEAIYIQAMKNWILLSWVVILFVAQACHTEADIYSPSNTFYQQQEDSVLVALFNQTIQTDVLWRFRRPPLPVGLSHDSVSQAYAASLHKPITLDIIEEFGFPLRLGVLCFDCPDEEQKRNARKEAFKIMQEHHLDSAFFPLLMQMWDKKDSLNTVRKGPCKAMQYYAKRPIRLVPLPLLDSKGKYDFIRFSRVGFNKFFDKGVFQMTYSDLGGGRVSLYCVEKRHHKWTITARQSVDNWYY</sequence>
<accession>A0A5B8A1Y8</accession>
<dbReference type="OrthoDB" id="879873at2"/>
<protein>
    <submittedName>
        <fullName evidence="1">Uncharacterized protein</fullName>
    </submittedName>
</protein>